<protein>
    <submittedName>
        <fullName evidence="3">HAD family hydrolase</fullName>
    </submittedName>
</protein>
<evidence type="ECO:0000256" key="2">
    <source>
        <dbReference type="ARBA" id="ARBA00023304"/>
    </source>
</evidence>
<evidence type="ECO:0000313" key="4">
    <source>
        <dbReference type="Proteomes" id="UP000287447"/>
    </source>
</evidence>
<dbReference type="PANTHER" id="PTHR42743:SF11">
    <property type="entry name" value="AMINODEOXYCHORISMATE LYASE"/>
    <property type="match status" value="1"/>
</dbReference>
<gene>
    <name evidence="3" type="ORF">EOI86_09915</name>
</gene>
<proteinExistence type="inferred from homology"/>
<dbReference type="Pfam" id="PF19798">
    <property type="entry name" value="Sulfotransfer_5"/>
    <property type="match status" value="1"/>
</dbReference>
<dbReference type="GO" id="GO:0009082">
    <property type="term" value="P:branched-chain amino acid biosynthetic process"/>
    <property type="evidence" value="ECO:0007669"/>
    <property type="project" value="UniProtKB-KW"/>
</dbReference>
<keyword evidence="4" id="KW-1185">Reference proteome</keyword>
<reference evidence="4" key="1">
    <citation type="submission" date="2019-01" db="EMBL/GenBank/DDBJ databases">
        <title>Gri0909 isolated from a small marine red alga.</title>
        <authorList>
            <person name="Kim J."/>
            <person name="Jeong S.E."/>
            <person name="Jeon C.O."/>
        </authorList>
    </citation>
    <scope>NUCLEOTIDE SEQUENCE [LARGE SCALE GENOMIC DNA]</scope>
    <source>
        <strain evidence="4">Gri0909</strain>
    </source>
</reference>
<dbReference type="Gene3D" id="3.40.50.300">
    <property type="entry name" value="P-loop containing nucleotide triphosphate hydrolases"/>
    <property type="match status" value="1"/>
</dbReference>
<keyword evidence="2" id="KW-0028">Amino-acid biosynthesis</keyword>
<name>A0A3S2ZCR7_9PROT</name>
<comment type="caution">
    <text evidence="3">The sequence shown here is derived from an EMBL/GenBank/DDBJ whole genome shotgun (WGS) entry which is preliminary data.</text>
</comment>
<dbReference type="InterPro" id="IPR050571">
    <property type="entry name" value="Class-IV_PLP-Dep_Aminotrnsfr"/>
</dbReference>
<dbReference type="Proteomes" id="UP000287447">
    <property type="component" value="Unassembled WGS sequence"/>
</dbReference>
<keyword evidence="2" id="KW-0100">Branched-chain amino acid biosynthesis</keyword>
<keyword evidence="3" id="KW-0378">Hydrolase</keyword>
<accession>A0A3S2ZCR7</accession>
<dbReference type="OrthoDB" id="272985at2"/>
<dbReference type="InterPro" id="IPR027417">
    <property type="entry name" value="P-loop_NTPase"/>
</dbReference>
<comment type="similarity">
    <text evidence="1">Belongs to the class-IV pyridoxal-phosphate-dependent aminotransferase family.</text>
</comment>
<sequence>MSDENAPIRIAMWSGPRNISTAMMRSFENRADCAVSDEPFYAAYLYETGLDHPMRGAVIASQPTDWRNVVRHVTGSVPDGKPVWYQKHMTHHMLPHYGLNWTDGMANCFLIRDPAFVVASYAAKREEVTAADLGYHRQIELFDRVCDMLGSAPPVLESADVLKNPEGMLSALCARVGIPFDAAMLNWPDGPRDSDGVWGAHWYASVNASTGFMPYTEKEAVVPDRLKPVYEACLDPYNTLVKHRLVV</sequence>
<organism evidence="3 4">
    <name type="scientific">Hwanghaeella grinnelliae</name>
    <dbReference type="NCBI Taxonomy" id="2500179"/>
    <lineage>
        <taxon>Bacteria</taxon>
        <taxon>Pseudomonadati</taxon>
        <taxon>Pseudomonadota</taxon>
        <taxon>Alphaproteobacteria</taxon>
        <taxon>Rhodospirillales</taxon>
        <taxon>Rhodospirillaceae</taxon>
        <taxon>Hwanghaeella</taxon>
    </lineage>
</organism>
<dbReference type="AlphaFoldDB" id="A0A3S2ZCR7"/>
<evidence type="ECO:0000256" key="1">
    <source>
        <dbReference type="ARBA" id="ARBA00009320"/>
    </source>
</evidence>
<dbReference type="RefSeq" id="WP_127764893.1">
    <property type="nucleotide sequence ID" value="NZ_SADE01000001.1"/>
</dbReference>
<dbReference type="EMBL" id="SADE01000001">
    <property type="protein sequence ID" value="RVU39522.1"/>
    <property type="molecule type" value="Genomic_DNA"/>
</dbReference>
<dbReference type="PANTHER" id="PTHR42743">
    <property type="entry name" value="AMINO-ACID AMINOTRANSFERASE"/>
    <property type="match status" value="1"/>
</dbReference>
<dbReference type="GO" id="GO:0016787">
    <property type="term" value="F:hydrolase activity"/>
    <property type="evidence" value="ECO:0007669"/>
    <property type="project" value="UniProtKB-KW"/>
</dbReference>
<evidence type="ECO:0000313" key="3">
    <source>
        <dbReference type="EMBL" id="RVU39522.1"/>
    </source>
</evidence>
<dbReference type="SUPFAM" id="SSF52540">
    <property type="entry name" value="P-loop containing nucleoside triphosphate hydrolases"/>
    <property type="match status" value="1"/>
</dbReference>